<proteinExistence type="predicted"/>
<feature type="region of interest" description="Disordered" evidence="2">
    <location>
        <begin position="38"/>
        <end position="60"/>
    </location>
</feature>
<reference evidence="4 5" key="1">
    <citation type="submission" date="2019-08" db="EMBL/GenBank/DDBJ databases">
        <title>Draft genome sequences of two oriental melons (Cucumis melo L. var makuwa).</title>
        <authorList>
            <person name="Kwon S.-Y."/>
        </authorList>
    </citation>
    <scope>NUCLEOTIDE SEQUENCE [LARGE SCALE GENOMIC DNA]</scope>
    <source>
        <strain evidence="5">cv. SW 3</strain>
        <tissue evidence="4">Leaf</tissue>
    </source>
</reference>
<dbReference type="PANTHER" id="PTHR24559:SF450">
    <property type="entry name" value="RNA-DIRECTED DNA POLYMERASE HOMOLOG"/>
    <property type="match status" value="1"/>
</dbReference>
<dbReference type="EMBL" id="SSTE01009837">
    <property type="protein sequence ID" value="KAA0053177.1"/>
    <property type="molecule type" value="Genomic_DNA"/>
</dbReference>
<evidence type="ECO:0000259" key="3">
    <source>
        <dbReference type="Pfam" id="PF00078"/>
    </source>
</evidence>
<sequence length="300" mass="34300">MAQKQTNERLETNEREIKDLKEIILGLMKSVERLVEEVTENSASRHKEESGRSNGSMLKMKGKTDGIDLTMGMGHGTTDKRDELNLPITKETKFGVTIGDGTGREGSGICKRVEWFLTTELMEVHWPSMTMAFMAGNIQVILKGNPSLMKAERSLKTLTKTWNEDDQGFLTELQNADIEIENEYVFQPFLRHFVLVFFDDILVYSTNIREHEKHFGVVFSILKDNQLFANRKKCVNRHLSIQYLSHRISSKGVEADGEKVETMRFCKGIWGYCDIAAPLTKLLPKNAFKWNKEAVEDSNN</sequence>
<dbReference type="AlphaFoldDB" id="A0A5A7UFA8"/>
<dbReference type="Proteomes" id="UP000321393">
    <property type="component" value="Unassembled WGS sequence"/>
</dbReference>
<dbReference type="InterPro" id="IPR053134">
    <property type="entry name" value="RNA-dir_DNA_polymerase"/>
</dbReference>
<dbReference type="Pfam" id="PF00078">
    <property type="entry name" value="RVT_1"/>
    <property type="match status" value="1"/>
</dbReference>
<name>A0A5A7UFA8_CUCMM</name>
<evidence type="ECO:0000313" key="5">
    <source>
        <dbReference type="Proteomes" id="UP000321393"/>
    </source>
</evidence>
<evidence type="ECO:0000256" key="1">
    <source>
        <dbReference type="SAM" id="Coils"/>
    </source>
</evidence>
<dbReference type="InterPro" id="IPR000477">
    <property type="entry name" value="RT_dom"/>
</dbReference>
<feature type="domain" description="Reverse transcriptase" evidence="3">
    <location>
        <begin position="185"/>
        <end position="248"/>
    </location>
</feature>
<dbReference type="InterPro" id="IPR043128">
    <property type="entry name" value="Rev_trsase/Diguanyl_cyclase"/>
</dbReference>
<dbReference type="InterPro" id="IPR043502">
    <property type="entry name" value="DNA/RNA_pol_sf"/>
</dbReference>
<comment type="caution">
    <text evidence="4">The sequence shown here is derived from an EMBL/GenBank/DDBJ whole genome shotgun (WGS) entry which is preliminary data.</text>
</comment>
<feature type="coiled-coil region" evidence="1">
    <location>
        <begin position="3"/>
        <end position="37"/>
    </location>
</feature>
<dbReference type="PANTHER" id="PTHR24559">
    <property type="entry name" value="TRANSPOSON TY3-I GAG-POL POLYPROTEIN"/>
    <property type="match status" value="1"/>
</dbReference>
<dbReference type="Gene3D" id="3.30.70.270">
    <property type="match status" value="1"/>
</dbReference>
<dbReference type="SUPFAM" id="SSF56672">
    <property type="entry name" value="DNA/RNA polymerases"/>
    <property type="match status" value="1"/>
</dbReference>
<dbReference type="OrthoDB" id="9113925at2759"/>
<organism evidence="4 5">
    <name type="scientific">Cucumis melo var. makuwa</name>
    <name type="common">Oriental melon</name>
    <dbReference type="NCBI Taxonomy" id="1194695"/>
    <lineage>
        <taxon>Eukaryota</taxon>
        <taxon>Viridiplantae</taxon>
        <taxon>Streptophyta</taxon>
        <taxon>Embryophyta</taxon>
        <taxon>Tracheophyta</taxon>
        <taxon>Spermatophyta</taxon>
        <taxon>Magnoliopsida</taxon>
        <taxon>eudicotyledons</taxon>
        <taxon>Gunneridae</taxon>
        <taxon>Pentapetalae</taxon>
        <taxon>rosids</taxon>
        <taxon>fabids</taxon>
        <taxon>Cucurbitales</taxon>
        <taxon>Cucurbitaceae</taxon>
        <taxon>Benincaseae</taxon>
        <taxon>Cucumis</taxon>
    </lineage>
</organism>
<gene>
    <name evidence="4" type="ORF">E6C27_scaffold751G00070</name>
</gene>
<protein>
    <submittedName>
        <fullName evidence="4">Transposon Tf2-6 polyprotein</fullName>
    </submittedName>
</protein>
<accession>A0A5A7UFA8</accession>
<keyword evidence="1" id="KW-0175">Coiled coil</keyword>
<evidence type="ECO:0000256" key="2">
    <source>
        <dbReference type="SAM" id="MobiDB-lite"/>
    </source>
</evidence>
<evidence type="ECO:0000313" key="4">
    <source>
        <dbReference type="EMBL" id="KAA0053177.1"/>
    </source>
</evidence>